<dbReference type="InterPro" id="IPR036942">
    <property type="entry name" value="Beta-barrel_TonB_sf"/>
</dbReference>
<protein>
    <submittedName>
        <fullName evidence="16">TonB-dependent receptor</fullName>
    </submittedName>
</protein>
<keyword evidence="16" id="KW-0675">Receptor</keyword>
<evidence type="ECO:0000256" key="3">
    <source>
        <dbReference type="ARBA" id="ARBA00022452"/>
    </source>
</evidence>
<evidence type="ECO:0000256" key="13">
    <source>
        <dbReference type="SAM" id="SignalP"/>
    </source>
</evidence>
<keyword evidence="10 11" id="KW-0998">Cell outer membrane</keyword>
<feature type="signal peptide" evidence="13">
    <location>
        <begin position="1"/>
        <end position="28"/>
    </location>
</feature>
<evidence type="ECO:0000259" key="14">
    <source>
        <dbReference type="Pfam" id="PF00593"/>
    </source>
</evidence>
<dbReference type="Gene3D" id="2.40.170.20">
    <property type="entry name" value="TonB-dependent receptor, beta-barrel domain"/>
    <property type="match status" value="1"/>
</dbReference>
<name>A0A975HFM8_9SPHN</name>
<keyword evidence="5 11" id="KW-0812">Transmembrane</keyword>
<accession>A0A975HFM8</accession>
<evidence type="ECO:0000256" key="9">
    <source>
        <dbReference type="ARBA" id="ARBA00023136"/>
    </source>
</evidence>
<evidence type="ECO:0000256" key="1">
    <source>
        <dbReference type="ARBA" id="ARBA00004571"/>
    </source>
</evidence>
<dbReference type="EMBL" id="CP059319">
    <property type="protein sequence ID" value="QTH23565.1"/>
    <property type="molecule type" value="Genomic_DNA"/>
</dbReference>
<dbReference type="InterPro" id="IPR000531">
    <property type="entry name" value="Beta-barrel_TonB"/>
</dbReference>
<reference evidence="16" key="2">
    <citation type="submission" date="2021-04" db="EMBL/GenBank/DDBJ databases">
        <title>Isolation and genomic analysis of the ibuprofen-degrading bacterium Sphingomonas strain MPO218.</title>
        <authorList>
            <person name="Aulestia M."/>
            <person name="Flores A."/>
            <person name="Mangas E.L."/>
            <person name="Perez-Pulido A.J."/>
            <person name="Santero E."/>
            <person name="Camacho E.M."/>
        </authorList>
    </citation>
    <scope>NUCLEOTIDE SEQUENCE</scope>
    <source>
        <strain evidence="16">MPO218</strain>
    </source>
</reference>
<evidence type="ECO:0000256" key="7">
    <source>
        <dbReference type="ARBA" id="ARBA00023065"/>
    </source>
</evidence>
<feature type="domain" description="TonB-dependent receptor plug" evidence="15">
    <location>
        <begin position="54"/>
        <end position="165"/>
    </location>
</feature>
<keyword evidence="13" id="KW-0732">Signal</keyword>
<dbReference type="SUPFAM" id="SSF56935">
    <property type="entry name" value="Porins"/>
    <property type="match status" value="1"/>
</dbReference>
<keyword evidence="2 11" id="KW-0813">Transport</keyword>
<evidence type="ECO:0000256" key="5">
    <source>
        <dbReference type="ARBA" id="ARBA00022692"/>
    </source>
</evidence>
<sequence length="784" mass="83443">MAIRLKAFCLAGAALVAVAPAAAQRSGAADAAAPGADDRVDEIVVTAQKREERLLDVPQSISVVSSATLERQQIRSIADYASLVPGLTIQQQTPGQARVVLRGINTGGASPTVAIYVDDTPFGSSTGQSNAAYLAGDIDTFDVERIEVLRGPQGTLYGANSLGGVVKYVTAGPKLDRLEGKAQAGLETVKGGNLGWSANAAVNVPLSGKIAVRASGFYRRTGGFIDTLGLARRDANDVDSYGGRGSILLQPTETLTVRLSALAQNLRSDSRAMYDADPVTLAPQATDPSTGAPVSGLTRTEFYAEKTGVDYRLYNGTLDWDAGFATLTSVTSYGRLFSNDVGDVSYQLPGIGDAVFGTGPNTRGLFFPTQITQKKFTQELRLASPDNDRLEWLVGGYYTHEKGRIFQRYLPFDLATGKAVDQTLVLPVGPGGADVAFPDFLVANLASVYKEYAGFGSATWHVGPRFDLTGGVRYSHNRQSTVQSLDGSFLPLSGAPIGPDTSRGRSSENVFTWSVSPRFELGDHASIYARAAKGYRPGGPNVVPPGAGPDFPRRFEADTLISYELGLRAETPGHGFSVDASVYYLDWRNIQTTVTYQTSLGPVTGDGNGDKARSKGAEITVTARPARGFDLTASIAYSDAKLKDDLPGIDIGAPALISPGLKGDRLPYAPEWTVDLSGDYRWSIGGDAEAFVGGNIRLISDQATDFDLAYRLTYGRRLTIDGYATADLRAGIETGRFNVQFQVRNLTNSRGLINAGRFQTRPGTLVNASPIRPRSFGVTLGASF</sequence>
<dbReference type="RefSeq" id="WP_208633877.1">
    <property type="nucleotide sequence ID" value="NZ_CP059319.1"/>
</dbReference>
<dbReference type="InterPro" id="IPR039426">
    <property type="entry name" value="TonB-dep_rcpt-like"/>
</dbReference>
<keyword evidence="3 11" id="KW-1134">Transmembrane beta strand</keyword>
<evidence type="ECO:0000256" key="11">
    <source>
        <dbReference type="PROSITE-ProRule" id="PRU01360"/>
    </source>
</evidence>
<dbReference type="GO" id="GO:0006826">
    <property type="term" value="P:iron ion transport"/>
    <property type="evidence" value="ECO:0007669"/>
    <property type="project" value="UniProtKB-KW"/>
</dbReference>
<dbReference type="AlphaFoldDB" id="A0A975HFM8"/>
<dbReference type="GO" id="GO:0009279">
    <property type="term" value="C:cell outer membrane"/>
    <property type="evidence" value="ECO:0007669"/>
    <property type="project" value="UniProtKB-SubCell"/>
</dbReference>
<evidence type="ECO:0000256" key="6">
    <source>
        <dbReference type="ARBA" id="ARBA00023004"/>
    </source>
</evidence>
<organism evidence="16 17">
    <name type="scientific">Rhizorhabdus wittichii</name>
    <dbReference type="NCBI Taxonomy" id="160791"/>
    <lineage>
        <taxon>Bacteria</taxon>
        <taxon>Pseudomonadati</taxon>
        <taxon>Pseudomonadota</taxon>
        <taxon>Alphaproteobacteria</taxon>
        <taxon>Sphingomonadales</taxon>
        <taxon>Sphingomonadaceae</taxon>
        <taxon>Rhizorhabdus</taxon>
    </lineage>
</organism>
<dbReference type="InterPro" id="IPR012910">
    <property type="entry name" value="Plug_dom"/>
</dbReference>
<dbReference type="PANTHER" id="PTHR32552:SF81">
    <property type="entry name" value="TONB-DEPENDENT OUTER MEMBRANE RECEPTOR"/>
    <property type="match status" value="1"/>
</dbReference>
<evidence type="ECO:0000256" key="2">
    <source>
        <dbReference type="ARBA" id="ARBA00022448"/>
    </source>
</evidence>
<keyword evidence="8 12" id="KW-0798">TonB box</keyword>
<comment type="similarity">
    <text evidence="11 12">Belongs to the TonB-dependent receptor family.</text>
</comment>
<evidence type="ECO:0000259" key="15">
    <source>
        <dbReference type="Pfam" id="PF07715"/>
    </source>
</evidence>
<keyword evidence="4" id="KW-0410">Iron transport</keyword>
<keyword evidence="6" id="KW-0408">Iron</keyword>
<comment type="subcellular location">
    <subcellularLocation>
        <location evidence="1 11">Cell outer membrane</location>
        <topology evidence="1 11">Multi-pass membrane protein</topology>
    </subcellularLocation>
</comment>
<dbReference type="Proteomes" id="UP000664914">
    <property type="component" value="Chromosome"/>
</dbReference>
<keyword evidence="9 11" id="KW-0472">Membrane</keyword>
<dbReference type="CDD" id="cd01347">
    <property type="entry name" value="ligand_gated_channel"/>
    <property type="match status" value="1"/>
</dbReference>
<dbReference type="Pfam" id="PF07715">
    <property type="entry name" value="Plug"/>
    <property type="match status" value="1"/>
</dbReference>
<reference evidence="16" key="1">
    <citation type="submission" date="2020-07" db="EMBL/GenBank/DDBJ databases">
        <authorList>
            <person name="Camacho E."/>
        </authorList>
    </citation>
    <scope>NUCLEOTIDE SEQUENCE</scope>
    <source>
        <strain evidence="16">MPO218</strain>
    </source>
</reference>
<feature type="domain" description="TonB-dependent receptor-like beta-barrel" evidence="14">
    <location>
        <begin position="295"/>
        <end position="746"/>
    </location>
</feature>
<dbReference type="PROSITE" id="PS52016">
    <property type="entry name" value="TONB_DEPENDENT_REC_3"/>
    <property type="match status" value="1"/>
</dbReference>
<evidence type="ECO:0000313" key="17">
    <source>
        <dbReference type="Proteomes" id="UP000664914"/>
    </source>
</evidence>
<evidence type="ECO:0000256" key="12">
    <source>
        <dbReference type="RuleBase" id="RU003357"/>
    </source>
</evidence>
<gene>
    <name evidence="16" type="ORF">HRJ34_08725</name>
</gene>
<evidence type="ECO:0000256" key="4">
    <source>
        <dbReference type="ARBA" id="ARBA00022496"/>
    </source>
</evidence>
<dbReference type="Pfam" id="PF00593">
    <property type="entry name" value="TonB_dep_Rec_b-barrel"/>
    <property type="match status" value="1"/>
</dbReference>
<evidence type="ECO:0000256" key="10">
    <source>
        <dbReference type="ARBA" id="ARBA00023237"/>
    </source>
</evidence>
<dbReference type="PANTHER" id="PTHR32552">
    <property type="entry name" value="FERRICHROME IRON RECEPTOR-RELATED"/>
    <property type="match status" value="1"/>
</dbReference>
<proteinExistence type="inferred from homology"/>
<keyword evidence="7" id="KW-0406">Ion transport</keyword>
<evidence type="ECO:0000256" key="8">
    <source>
        <dbReference type="ARBA" id="ARBA00023077"/>
    </source>
</evidence>
<evidence type="ECO:0000313" key="16">
    <source>
        <dbReference type="EMBL" id="QTH23565.1"/>
    </source>
</evidence>
<feature type="chain" id="PRO_5037077243" evidence="13">
    <location>
        <begin position="29"/>
        <end position="784"/>
    </location>
</feature>